<gene>
    <name evidence="1" type="ORF">SAMN04488556_2053</name>
</gene>
<dbReference type="Proteomes" id="UP000199199">
    <property type="component" value="Unassembled WGS sequence"/>
</dbReference>
<sequence>MCERSADCSKDDACQLVIRNNDTGIETVEYYCKAHLVGRICEVEAEDGLAVVDATKLWS</sequence>
<dbReference type="EMBL" id="FOZS01000002">
    <property type="protein sequence ID" value="SFS67555.1"/>
    <property type="molecule type" value="Genomic_DNA"/>
</dbReference>
<evidence type="ECO:0000313" key="2">
    <source>
        <dbReference type="Proteomes" id="UP000199199"/>
    </source>
</evidence>
<evidence type="ECO:0000313" key="1">
    <source>
        <dbReference type="EMBL" id="SFS67555.1"/>
    </source>
</evidence>
<proteinExistence type="predicted"/>
<reference evidence="2" key="1">
    <citation type="submission" date="2016-10" db="EMBL/GenBank/DDBJ databases">
        <authorList>
            <person name="Varghese N."/>
            <person name="Submissions S."/>
        </authorList>
    </citation>
    <scope>NUCLEOTIDE SEQUENCE [LARGE SCALE GENOMIC DNA]</scope>
    <source>
        <strain evidence="2">DSM 22427</strain>
    </source>
</reference>
<accession>A0A1I6RS81</accession>
<organism evidence="1 2">
    <name type="scientific">Halostagnicola kamekurae</name>
    <dbReference type="NCBI Taxonomy" id="619731"/>
    <lineage>
        <taxon>Archaea</taxon>
        <taxon>Methanobacteriati</taxon>
        <taxon>Methanobacteriota</taxon>
        <taxon>Stenosarchaea group</taxon>
        <taxon>Halobacteria</taxon>
        <taxon>Halobacteriales</taxon>
        <taxon>Natrialbaceae</taxon>
        <taxon>Halostagnicola</taxon>
    </lineage>
</organism>
<dbReference type="AlphaFoldDB" id="A0A1I6RS81"/>
<dbReference type="RefSeq" id="WP_092904271.1">
    <property type="nucleotide sequence ID" value="NZ_FOZS01000002.1"/>
</dbReference>
<keyword evidence="2" id="KW-1185">Reference proteome</keyword>
<name>A0A1I6RS81_9EURY</name>
<dbReference type="OrthoDB" id="189897at2157"/>
<protein>
    <submittedName>
        <fullName evidence="1">Uncharacterized protein</fullName>
    </submittedName>
</protein>